<dbReference type="InterPro" id="IPR011992">
    <property type="entry name" value="EF-hand-dom_pair"/>
</dbReference>
<dbReference type="EMBL" id="JAGFMF010012151">
    <property type="protein sequence ID" value="KAG8506505.1"/>
    <property type="molecule type" value="Genomic_DNA"/>
</dbReference>
<organism evidence="4 5">
    <name type="scientific">Galemys pyrenaicus</name>
    <name type="common">Iberian desman</name>
    <name type="synonym">Pyrenean desman</name>
    <dbReference type="NCBI Taxonomy" id="202257"/>
    <lineage>
        <taxon>Eukaryota</taxon>
        <taxon>Metazoa</taxon>
        <taxon>Chordata</taxon>
        <taxon>Craniata</taxon>
        <taxon>Vertebrata</taxon>
        <taxon>Euteleostomi</taxon>
        <taxon>Mammalia</taxon>
        <taxon>Eutheria</taxon>
        <taxon>Laurasiatheria</taxon>
        <taxon>Eulipotyphla</taxon>
        <taxon>Talpidae</taxon>
        <taxon>Galemys</taxon>
    </lineage>
</organism>
<dbReference type="InterPro" id="IPR018247">
    <property type="entry name" value="EF_Hand_1_Ca_BS"/>
</dbReference>
<keyword evidence="5" id="KW-1185">Reference proteome</keyword>
<accession>A0A8J5ZT53</accession>
<dbReference type="OrthoDB" id="6085115at2759"/>
<dbReference type="Pfam" id="PF13202">
    <property type="entry name" value="EF-hand_5"/>
    <property type="match status" value="1"/>
</dbReference>
<evidence type="ECO:0000313" key="5">
    <source>
        <dbReference type="Proteomes" id="UP000700334"/>
    </source>
</evidence>
<evidence type="ECO:0000313" key="4">
    <source>
        <dbReference type="EMBL" id="KAG8506505.1"/>
    </source>
</evidence>
<dbReference type="GO" id="GO:0005509">
    <property type="term" value="F:calcium ion binding"/>
    <property type="evidence" value="ECO:0007669"/>
    <property type="project" value="InterPro"/>
</dbReference>
<evidence type="ECO:0000259" key="3">
    <source>
        <dbReference type="Pfam" id="PF13202"/>
    </source>
</evidence>
<dbReference type="Gene3D" id="1.10.238.10">
    <property type="entry name" value="EF-hand"/>
    <property type="match status" value="1"/>
</dbReference>
<comment type="caution">
    <text evidence="4">The sequence shown here is derived from an EMBL/GenBank/DDBJ whole genome shotgun (WGS) entry which is preliminary data.</text>
</comment>
<feature type="domain" description="EF-hand" evidence="3">
    <location>
        <begin position="80"/>
        <end position="99"/>
    </location>
</feature>
<reference evidence="4" key="1">
    <citation type="journal article" date="2021" name="Evol. Appl.">
        <title>The genome of the Pyrenean desman and the effects of bottlenecks and inbreeding on the genomic landscape of an endangered species.</title>
        <authorList>
            <person name="Escoda L."/>
            <person name="Castresana J."/>
        </authorList>
    </citation>
    <scope>NUCLEOTIDE SEQUENCE</scope>
    <source>
        <strain evidence="4">IBE-C5619</strain>
    </source>
</reference>
<dbReference type="SUPFAM" id="SSF47473">
    <property type="entry name" value="EF-hand"/>
    <property type="match status" value="1"/>
</dbReference>
<name>A0A8J5ZT53_GALPY</name>
<protein>
    <submittedName>
        <fullName evidence="4">Follistatin-related protein 4</fullName>
    </submittedName>
</protein>
<keyword evidence="2" id="KW-0106">Calcium</keyword>
<dbReference type="InterPro" id="IPR002048">
    <property type="entry name" value="EF_hand_dom"/>
</dbReference>
<evidence type="ECO:0000256" key="2">
    <source>
        <dbReference type="ARBA" id="ARBA00022837"/>
    </source>
</evidence>
<dbReference type="Proteomes" id="UP000700334">
    <property type="component" value="Unassembled WGS sequence"/>
</dbReference>
<evidence type="ECO:0000256" key="1">
    <source>
        <dbReference type="ARBA" id="ARBA00022723"/>
    </source>
</evidence>
<gene>
    <name evidence="4" type="ORF">J0S82_000731</name>
</gene>
<keyword evidence="1" id="KW-0479">Metal-binding</keyword>
<dbReference type="PROSITE" id="PS00018">
    <property type="entry name" value="EF_HAND_1"/>
    <property type="match status" value="2"/>
</dbReference>
<proteinExistence type="predicted"/>
<sequence length="151" mass="16832">MSIRAGAGHCPPHHERLSQALPFRRHIPSACSFLTGDPCTMADYTRLKKVLLALQTRLQPLQEGDGAQDPASRKRLLVESLFKDLDADGDGHLGSSELAQRELKEQDLEEDFPGCSPGDLLRFDDYNGDGSLTLLEFYTAFHLCTVEHHEQ</sequence>
<dbReference type="AlphaFoldDB" id="A0A8J5ZT53"/>